<accession>A0ABP0TI89</accession>
<feature type="repeat" description="PPR" evidence="2">
    <location>
        <begin position="535"/>
        <end position="569"/>
    </location>
</feature>
<feature type="repeat" description="PPR" evidence="2">
    <location>
        <begin position="168"/>
        <end position="202"/>
    </location>
</feature>
<dbReference type="InterPro" id="IPR046848">
    <property type="entry name" value="E_motif"/>
</dbReference>
<dbReference type="Pfam" id="PF12854">
    <property type="entry name" value="PPR_1"/>
    <property type="match status" value="1"/>
</dbReference>
<evidence type="ECO:0000256" key="2">
    <source>
        <dbReference type="PROSITE-ProRule" id="PRU00708"/>
    </source>
</evidence>
<dbReference type="Pfam" id="PF20431">
    <property type="entry name" value="E_motif"/>
    <property type="match status" value="1"/>
</dbReference>
<dbReference type="PANTHER" id="PTHR47926:SF382">
    <property type="entry name" value="PENTACOTRIPEPTIDE-REPEAT REGION OF PRORP DOMAIN-CONTAINING PROTEIN"/>
    <property type="match status" value="1"/>
</dbReference>
<dbReference type="InterPro" id="IPR032867">
    <property type="entry name" value="DYW_dom"/>
</dbReference>
<keyword evidence="1" id="KW-0677">Repeat</keyword>
<organism evidence="4 5">
    <name type="scientific">Sphagnum troendelagicum</name>
    <dbReference type="NCBI Taxonomy" id="128251"/>
    <lineage>
        <taxon>Eukaryota</taxon>
        <taxon>Viridiplantae</taxon>
        <taxon>Streptophyta</taxon>
        <taxon>Embryophyta</taxon>
        <taxon>Bryophyta</taxon>
        <taxon>Sphagnophytina</taxon>
        <taxon>Sphagnopsida</taxon>
        <taxon>Sphagnales</taxon>
        <taxon>Sphagnaceae</taxon>
        <taxon>Sphagnum</taxon>
    </lineage>
</organism>
<dbReference type="Pfam" id="PF13041">
    <property type="entry name" value="PPR_2"/>
    <property type="match status" value="1"/>
</dbReference>
<dbReference type="Pfam" id="PF01535">
    <property type="entry name" value="PPR"/>
    <property type="match status" value="8"/>
</dbReference>
<dbReference type="Pfam" id="PF14432">
    <property type="entry name" value="DYW_deaminase"/>
    <property type="match status" value="1"/>
</dbReference>
<dbReference type="Gene3D" id="1.25.40.10">
    <property type="entry name" value="Tetratricopeptide repeat domain"/>
    <property type="match status" value="5"/>
</dbReference>
<dbReference type="SUPFAM" id="SSF48452">
    <property type="entry name" value="TPR-like"/>
    <property type="match status" value="1"/>
</dbReference>
<feature type="repeat" description="PPR" evidence="2">
    <location>
        <begin position="296"/>
        <end position="330"/>
    </location>
</feature>
<dbReference type="NCBIfam" id="TIGR00756">
    <property type="entry name" value="PPR"/>
    <property type="match status" value="6"/>
</dbReference>
<dbReference type="PANTHER" id="PTHR47926">
    <property type="entry name" value="PENTATRICOPEPTIDE REPEAT-CONTAINING PROTEIN"/>
    <property type="match status" value="1"/>
</dbReference>
<feature type="repeat" description="PPR" evidence="2">
    <location>
        <begin position="234"/>
        <end position="268"/>
    </location>
</feature>
<feature type="domain" description="DYW" evidence="3">
    <location>
        <begin position="613"/>
        <end position="705"/>
    </location>
</feature>
<dbReference type="InterPro" id="IPR046960">
    <property type="entry name" value="PPR_At4g14850-like_plant"/>
</dbReference>
<gene>
    <name evidence="4" type="ORF">CSSPTR1EN2_LOCUS3603</name>
</gene>
<reference evidence="4" key="1">
    <citation type="submission" date="2024-02" db="EMBL/GenBank/DDBJ databases">
        <authorList>
            <consortium name="ELIXIR-Norway"/>
            <consortium name="Elixir Norway"/>
        </authorList>
    </citation>
    <scope>NUCLEOTIDE SEQUENCE</scope>
</reference>
<dbReference type="PROSITE" id="PS51375">
    <property type="entry name" value="PPR"/>
    <property type="match status" value="7"/>
</dbReference>
<sequence length="705" mass="78708">MAIVVQKIEAVETTLSFCILWACHSFLIEGVHMPSSDASRGKIRALTESGQPAEVLQSLEQRGICVDASTYKLLLRRCTHTRNLMEGRNVHLHIIKTGFKPDVYLLNALLNMFCKCGSLVEARKVFDTMQVRDMISWTLMLAVYAKHGSNREAYLLYEQLRDQGVKCDMLMYTSIVSACARLGDLEKAKVVHSDIIQSGIATDVFLKSNLVHMYVRCGSLVEARKVFDAMQERAAITWTFMLAGYAKQGLNQEAFKLYEQMAERNVVSWNALIAGSVQNGNYEEAFKVFDNMKVRDVISWSAMIEGYAEHGPYERALEVFRQMESHAFVKPNTVTFIGLLKACANQASQQSARLVHTWIAAAGLESNIRVGNGLINMYAKCGSIKDAYNTFNTMPEKDLVTWSAMIVGLGQHGYAREALQLFHQLISEGVKPDGVVFIGVLSACSHAGLVDEGLQYFFSMSRVHGISPGDEHFGCVVDLLGRAGHLDEAEDFVNKMPLSPGGATWGAVLGACRLHGNVKLAERAAEICFKLEPQNSAVYMSLSHVYATAGLWNKATSLRKLMKERGIKKEAGRTWIEVANKTHSFRSGDTAHPQIAEIWSELDNLTTEMEEAGYVPDTRWVMQDVDEHKSRQILRCHSEKLAIAFGLISTPPGSIIHIWKNLRICGDCHTASKFISKLRGREIIARDANRFHQFRDGMCSCGDYF</sequence>
<protein>
    <recommendedName>
        <fullName evidence="3">DYW domain-containing protein</fullName>
    </recommendedName>
</protein>
<feature type="repeat" description="PPR" evidence="2">
    <location>
        <begin position="67"/>
        <end position="101"/>
    </location>
</feature>
<dbReference type="InterPro" id="IPR011990">
    <property type="entry name" value="TPR-like_helical_dom_sf"/>
</dbReference>
<evidence type="ECO:0000313" key="5">
    <source>
        <dbReference type="Proteomes" id="UP001497512"/>
    </source>
</evidence>
<name>A0ABP0TI89_9BRYO</name>
<feature type="repeat" description="PPR" evidence="2">
    <location>
        <begin position="398"/>
        <end position="432"/>
    </location>
</feature>
<dbReference type="Proteomes" id="UP001497512">
    <property type="component" value="Chromosome 11"/>
</dbReference>
<evidence type="ECO:0000313" key="4">
    <source>
        <dbReference type="EMBL" id="CAK9196697.1"/>
    </source>
</evidence>
<feature type="repeat" description="PPR" evidence="2">
    <location>
        <begin position="102"/>
        <end position="136"/>
    </location>
</feature>
<proteinExistence type="predicted"/>
<evidence type="ECO:0000256" key="1">
    <source>
        <dbReference type="ARBA" id="ARBA00022737"/>
    </source>
</evidence>
<keyword evidence="5" id="KW-1185">Reference proteome</keyword>
<dbReference type="EMBL" id="OZ019903">
    <property type="protein sequence ID" value="CAK9196697.1"/>
    <property type="molecule type" value="Genomic_DNA"/>
</dbReference>
<evidence type="ECO:0000259" key="3">
    <source>
        <dbReference type="Pfam" id="PF14432"/>
    </source>
</evidence>
<dbReference type="InterPro" id="IPR002885">
    <property type="entry name" value="PPR_rpt"/>
</dbReference>